<organism evidence="2 3">
    <name type="scientific">Romanomermis culicivorax</name>
    <name type="common">Nematode worm</name>
    <dbReference type="NCBI Taxonomy" id="13658"/>
    <lineage>
        <taxon>Eukaryota</taxon>
        <taxon>Metazoa</taxon>
        <taxon>Ecdysozoa</taxon>
        <taxon>Nematoda</taxon>
        <taxon>Enoplea</taxon>
        <taxon>Dorylaimia</taxon>
        <taxon>Mermithida</taxon>
        <taxon>Mermithoidea</taxon>
        <taxon>Mermithidae</taxon>
        <taxon>Romanomermis</taxon>
    </lineage>
</organism>
<dbReference type="WBParaSite" id="nRc.2.0.1.t00326-RA">
    <property type="protein sequence ID" value="nRc.2.0.1.t00326-RA"/>
    <property type="gene ID" value="nRc.2.0.1.g00326"/>
</dbReference>
<sequence>MLRKTNRGTIPGSSNSGNNRRSWQDCQSGQINVRIHGGCRQECHGSGFLWRNIHSSRLVSGGFLQNISQCLIPGGICFSIHRGGLDWSRFVHWHRGEGRYVIKGQFQKIGYLRAVAVRSAVAASIGRANTSVDSGSFAMFKLTVAASLYSGQRLAYPKALHPHTLCLQPRLGGRGVPQQ</sequence>
<evidence type="ECO:0000256" key="1">
    <source>
        <dbReference type="SAM" id="MobiDB-lite"/>
    </source>
</evidence>
<evidence type="ECO:0000313" key="2">
    <source>
        <dbReference type="Proteomes" id="UP000887565"/>
    </source>
</evidence>
<dbReference type="AlphaFoldDB" id="A0A915HE45"/>
<protein>
    <submittedName>
        <fullName evidence="3">Uncharacterized protein</fullName>
    </submittedName>
</protein>
<reference evidence="3" key="1">
    <citation type="submission" date="2022-11" db="UniProtKB">
        <authorList>
            <consortium name="WormBaseParasite"/>
        </authorList>
    </citation>
    <scope>IDENTIFICATION</scope>
</reference>
<keyword evidence="2" id="KW-1185">Reference proteome</keyword>
<feature type="compositionally biased region" description="Low complexity" evidence="1">
    <location>
        <begin position="12"/>
        <end position="21"/>
    </location>
</feature>
<name>A0A915HE45_ROMCU</name>
<accession>A0A915HE45</accession>
<proteinExistence type="predicted"/>
<dbReference type="Proteomes" id="UP000887565">
    <property type="component" value="Unplaced"/>
</dbReference>
<evidence type="ECO:0000313" key="3">
    <source>
        <dbReference type="WBParaSite" id="nRc.2.0.1.t00326-RA"/>
    </source>
</evidence>
<feature type="region of interest" description="Disordered" evidence="1">
    <location>
        <begin position="1"/>
        <end position="22"/>
    </location>
</feature>